<evidence type="ECO:0000313" key="2">
    <source>
        <dbReference type="Proteomes" id="UP000198430"/>
    </source>
</evidence>
<dbReference type="AlphaFoldDB" id="A0A1Z5IRF3"/>
<proteinExistence type="predicted"/>
<reference evidence="1 2" key="1">
    <citation type="submission" date="2015-11" db="EMBL/GenBank/DDBJ databases">
        <title>Draft genome sequences of new species of the genus Lactobacillus isolated from orchardgrass silage.</title>
        <authorList>
            <person name="Tohno M."/>
            <person name="Tanizawa Y."/>
            <person name="Arita M."/>
        </authorList>
    </citation>
    <scope>NUCLEOTIDE SEQUENCE [LARGE SCALE GENOMIC DNA]</scope>
    <source>
        <strain evidence="1 2">IWT140</strain>
    </source>
</reference>
<keyword evidence="2" id="KW-1185">Reference proteome</keyword>
<organism evidence="1 2">
    <name type="scientific">Secundilactobacillus pentosiphilus</name>
    <dbReference type="NCBI Taxonomy" id="1714682"/>
    <lineage>
        <taxon>Bacteria</taxon>
        <taxon>Bacillati</taxon>
        <taxon>Bacillota</taxon>
        <taxon>Bacilli</taxon>
        <taxon>Lactobacillales</taxon>
        <taxon>Lactobacillaceae</taxon>
        <taxon>Secundilactobacillus</taxon>
    </lineage>
</organism>
<dbReference type="EMBL" id="BCMH01000015">
    <property type="protein sequence ID" value="GAX04310.1"/>
    <property type="molecule type" value="Genomic_DNA"/>
</dbReference>
<comment type="caution">
    <text evidence="1">The sequence shown here is derived from an EMBL/GenBank/DDBJ whole genome shotgun (WGS) entry which is preliminary data.</text>
</comment>
<accession>A0A1Z5IRF3</accession>
<name>A0A1Z5IRF3_9LACO</name>
<dbReference type="Proteomes" id="UP000198430">
    <property type="component" value="Unassembled WGS sequence"/>
</dbReference>
<gene>
    <name evidence="1" type="ORF">IWT140_01948</name>
</gene>
<protein>
    <submittedName>
        <fullName evidence="1">Uncharacterized protein</fullName>
    </submittedName>
</protein>
<evidence type="ECO:0000313" key="1">
    <source>
        <dbReference type="EMBL" id="GAX04310.1"/>
    </source>
</evidence>
<sequence length="204" mass="22664">MRKILFIAGLFLVLLGGVFVTSSSASAKSLPKLSTQKIMYASSRLNAQVIAPTSAKLLAVRYNHHTSYYKLKKKTYELNYKFTGYQTFELYGTTSKHQPVTQVKKLTRSAYATNDIINFGEVRTKSDATIAVNTLGSHRTVRIYSGKKLLKSQNTGNGKRASFKLSLAQYKPKLTYTVTAANKKASPAFYIPYLEEPSNLEGIA</sequence>
<dbReference type="RefSeq" id="WP_089089255.1">
    <property type="nucleotide sequence ID" value="NZ_BCMH01000015.1"/>
</dbReference>